<organism evidence="3 4">
    <name type="scientific">Chaetomidium leptoderma</name>
    <dbReference type="NCBI Taxonomy" id="669021"/>
    <lineage>
        <taxon>Eukaryota</taxon>
        <taxon>Fungi</taxon>
        <taxon>Dikarya</taxon>
        <taxon>Ascomycota</taxon>
        <taxon>Pezizomycotina</taxon>
        <taxon>Sordariomycetes</taxon>
        <taxon>Sordariomycetidae</taxon>
        <taxon>Sordariales</taxon>
        <taxon>Chaetomiaceae</taxon>
        <taxon>Chaetomidium</taxon>
    </lineage>
</organism>
<proteinExistence type="predicted"/>
<evidence type="ECO:0000256" key="1">
    <source>
        <dbReference type="SAM" id="MobiDB-lite"/>
    </source>
</evidence>
<feature type="compositionally biased region" description="Pro residues" evidence="1">
    <location>
        <begin position="1"/>
        <end position="11"/>
    </location>
</feature>
<name>A0AAN6ZX48_9PEZI</name>
<dbReference type="Proteomes" id="UP001302745">
    <property type="component" value="Unassembled WGS sequence"/>
</dbReference>
<dbReference type="AlphaFoldDB" id="A0AAN6ZX48"/>
<reference evidence="3" key="1">
    <citation type="journal article" date="2023" name="Mol. Phylogenet. Evol.">
        <title>Genome-scale phylogeny and comparative genomics of the fungal order Sordariales.</title>
        <authorList>
            <person name="Hensen N."/>
            <person name="Bonometti L."/>
            <person name="Westerberg I."/>
            <person name="Brannstrom I.O."/>
            <person name="Guillou S."/>
            <person name="Cros-Aarteil S."/>
            <person name="Calhoun S."/>
            <person name="Haridas S."/>
            <person name="Kuo A."/>
            <person name="Mondo S."/>
            <person name="Pangilinan J."/>
            <person name="Riley R."/>
            <person name="LaButti K."/>
            <person name="Andreopoulos B."/>
            <person name="Lipzen A."/>
            <person name="Chen C."/>
            <person name="Yan M."/>
            <person name="Daum C."/>
            <person name="Ng V."/>
            <person name="Clum A."/>
            <person name="Steindorff A."/>
            <person name="Ohm R.A."/>
            <person name="Martin F."/>
            <person name="Silar P."/>
            <person name="Natvig D.O."/>
            <person name="Lalanne C."/>
            <person name="Gautier V."/>
            <person name="Ament-Velasquez S.L."/>
            <person name="Kruys A."/>
            <person name="Hutchinson M.I."/>
            <person name="Powell A.J."/>
            <person name="Barry K."/>
            <person name="Miller A.N."/>
            <person name="Grigoriev I.V."/>
            <person name="Debuchy R."/>
            <person name="Gladieux P."/>
            <person name="Hiltunen Thoren M."/>
            <person name="Johannesson H."/>
        </authorList>
    </citation>
    <scope>NUCLEOTIDE SEQUENCE</scope>
    <source>
        <strain evidence="3">CBS 538.74</strain>
    </source>
</reference>
<feature type="region of interest" description="Disordered" evidence="1">
    <location>
        <begin position="1"/>
        <end position="22"/>
    </location>
</feature>
<keyword evidence="4" id="KW-1185">Reference proteome</keyword>
<dbReference type="EMBL" id="MU856942">
    <property type="protein sequence ID" value="KAK4153384.1"/>
    <property type="molecule type" value="Genomic_DNA"/>
</dbReference>
<comment type="caution">
    <text evidence="3">The sequence shown here is derived from an EMBL/GenBank/DDBJ whole genome shotgun (WGS) entry which is preliminary data.</text>
</comment>
<feature type="domain" description="CinA C-terminal" evidence="2">
    <location>
        <begin position="49"/>
        <end position="182"/>
    </location>
</feature>
<dbReference type="Pfam" id="PF02464">
    <property type="entry name" value="CinA"/>
    <property type="match status" value="1"/>
</dbReference>
<dbReference type="SUPFAM" id="SSF142433">
    <property type="entry name" value="CinA-like"/>
    <property type="match status" value="1"/>
</dbReference>
<reference evidence="3" key="2">
    <citation type="submission" date="2023-05" db="EMBL/GenBank/DDBJ databases">
        <authorList>
            <consortium name="Lawrence Berkeley National Laboratory"/>
            <person name="Steindorff A."/>
            <person name="Hensen N."/>
            <person name="Bonometti L."/>
            <person name="Westerberg I."/>
            <person name="Brannstrom I.O."/>
            <person name="Guillou S."/>
            <person name="Cros-Aarteil S."/>
            <person name="Calhoun S."/>
            <person name="Haridas S."/>
            <person name="Kuo A."/>
            <person name="Mondo S."/>
            <person name="Pangilinan J."/>
            <person name="Riley R."/>
            <person name="Labutti K."/>
            <person name="Andreopoulos B."/>
            <person name="Lipzen A."/>
            <person name="Chen C."/>
            <person name="Yanf M."/>
            <person name="Daum C."/>
            <person name="Ng V."/>
            <person name="Clum A."/>
            <person name="Ohm R."/>
            <person name="Martin F."/>
            <person name="Silar P."/>
            <person name="Natvig D."/>
            <person name="Lalanne C."/>
            <person name="Gautier V."/>
            <person name="Ament-Velasquez S.L."/>
            <person name="Kruys A."/>
            <person name="Hutchinson M.I."/>
            <person name="Powell A.J."/>
            <person name="Barry K."/>
            <person name="Miller A.N."/>
            <person name="Grigoriev I.V."/>
            <person name="Debuchy R."/>
            <person name="Gladieux P."/>
            <person name="Thoren M.H."/>
            <person name="Johannesson H."/>
        </authorList>
    </citation>
    <scope>NUCLEOTIDE SEQUENCE</scope>
    <source>
        <strain evidence="3">CBS 538.74</strain>
    </source>
</reference>
<evidence type="ECO:0000259" key="2">
    <source>
        <dbReference type="Pfam" id="PF02464"/>
    </source>
</evidence>
<evidence type="ECO:0000313" key="4">
    <source>
        <dbReference type="Proteomes" id="UP001302745"/>
    </source>
</evidence>
<dbReference type="Gene3D" id="3.90.950.20">
    <property type="entry name" value="CinA-like"/>
    <property type="match status" value="1"/>
</dbReference>
<sequence>MSTTTTPPPPNNNHTPALHKTTDPLTLADLATDVIHRLRSTNQILGVADAVFRGGIVSYATPLKQTLLGADAALIAREGVIHPEVALQMAEGARKATSIPTTPQGEDVTGWGIGTTGVAGPDQQDGKAVETVYIGIASPSESAAAAGGSSSRAWGPFSFPGSRQEVREATVMEALARLREALQAAEKTGE</sequence>
<protein>
    <submittedName>
        <fullName evidence="3">Competence-damaged protein-domain-containing protein</fullName>
    </submittedName>
</protein>
<gene>
    <name evidence="3" type="ORF">C8A00DRAFT_33866</name>
</gene>
<evidence type="ECO:0000313" key="3">
    <source>
        <dbReference type="EMBL" id="KAK4153384.1"/>
    </source>
</evidence>
<accession>A0AAN6ZX48</accession>
<dbReference type="InterPro" id="IPR036653">
    <property type="entry name" value="CinA-like_C"/>
</dbReference>
<dbReference type="InterPro" id="IPR008136">
    <property type="entry name" value="CinA_C"/>
</dbReference>